<dbReference type="EMBL" id="RXYK01000002">
    <property type="protein sequence ID" value="RTY39419.1"/>
    <property type="molecule type" value="Genomic_DNA"/>
</dbReference>
<dbReference type="GO" id="GO:0050660">
    <property type="term" value="F:flavin adenine dinucleotide binding"/>
    <property type="evidence" value="ECO:0007669"/>
    <property type="project" value="InterPro"/>
</dbReference>
<dbReference type="PROSITE" id="PS51371">
    <property type="entry name" value="CBS"/>
    <property type="match status" value="1"/>
</dbReference>
<dbReference type="Proteomes" id="UP000279908">
    <property type="component" value="Unassembled WGS sequence"/>
</dbReference>
<feature type="domain" description="CBS" evidence="11">
    <location>
        <begin position="276"/>
        <end position="336"/>
    </location>
</feature>
<feature type="transmembrane region" description="Helical" evidence="10">
    <location>
        <begin position="63"/>
        <end position="86"/>
    </location>
</feature>
<keyword evidence="3 9" id="KW-0812">Transmembrane</keyword>
<dbReference type="InterPro" id="IPR044751">
    <property type="entry name" value="Ion_transp-like_CBS"/>
</dbReference>
<evidence type="ECO:0000256" key="4">
    <source>
        <dbReference type="ARBA" id="ARBA00022737"/>
    </source>
</evidence>
<evidence type="ECO:0000313" key="13">
    <source>
        <dbReference type="EMBL" id="RTY39419.1"/>
    </source>
</evidence>
<dbReference type="AlphaFoldDB" id="A0A432AVZ3"/>
<comment type="subcellular location">
    <subcellularLocation>
        <location evidence="1">Cell membrane</location>
        <topology evidence="1">Multi-pass membrane protein</topology>
    </subcellularLocation>
</comment>
<accession>A0A432AVZ3</accession>
<dbReference type="Gene3D" id="3.10.580.10">
    <property type="entry name" value="CBS-domain"/>
    <property type="match status" value="1"/>
</dbReference>
<evidence type="ECO:0000256" key="6">
    <source>
        <dbReference type="ARBA" id="ARBA00023122"/>
    </source>
</evidence>
<evidence type="ECO:0000256" key="8">
    <source>
        <dbReference type="PROSITE-ProRule" id="PRU00703"/>
    </source>
</evidence>
<feature type="transmembrane region" description="Helical" evidence="10">
    <location>
        <begin position="131"/>
        <end position="150"/>
    </location>
</feature>
<evidence type="ECO:0000256" key="9">
    <source>
        <dbReference type="PROSITE-ProRule" id="PRU01193"/>
    </source>
</evidence>
<dbReference type="InterPro" id="IPR000644">
    <property type="entry name" value="CBS_dom"/>
</dbReference>
<evidence type="ECO:0000256" key="2">
    <source>
        <dbReference type="ARBA" id="ARBA00022475"/>
    </source>
</evidence>
<protein>
    <submittedName>
        <fullName evidence="13">HlyC/CorC family transporter</fullName>
    </submittedName>
</protein>
<dbReference type="OMA" id="TIGGYMM"/>
<evidence type="ECO:0000256" key="3">
    <source>
        <dbReference type="ARBA" id="ARBA00022692"/>
    </source>
</evidence>
<gene>
    <name evidence="13" type="ORF">EKD02_01720</name>
</gene>
<dbReference type="SUPFAM" id="SSF54631">
    <property type="entry name" value="CBS-domain pair"/>
    <property type="match status" value="1"/>
</dbReference>
<keyword evidence="7 9" id="KW-0472">Membrane</keyword>
<dbReference type="GO" id="GO:0005886">
    <property type="term" value="C:plasma membrane"/>
    <property type="evidence" value="ECO:0007669"/>
    <property type="project" value="UniProtKB-SubCell"/>
</dbReference>
<feature type="transmembrane region" description="Helical" evidence="10">
    <location>
        <begin position="98"/>
        <end position="119"/>
    </location>
</feature>
<sequence>MQLFLLFFLILLNGMLAMTEIALLTAKRSRLAKLAENGDRAAEAAMKLAREPTRFLSTIQTGITSIGILNGIIGEGVLAGPLALWFSSLGMEEEFSRLAATAAAVVSITYVTIVAGELVPKRLAQFNPVGAARFLAFPMVTLSTVARPFVKLLSLSTDTILRLLGKNPHEVERITEEEIHALLEEGSEAGVIEQHEHEMVRNVFRLDDRQLGTLMVPRADIVFLDVSRPADENIGKVTASEHSRFPVCEGSLQSLLGVVNAKQLLSKSLKGTLEEFTSQLQPPVYVPESLTGMELLDHFRTSGTQMVFVVDEYGEIQGLVTLQDMLEAVTGEFVPRNSEDSWAVQREDGSWLLDGLIPVPELKDTLELKGVPEEDKGRYHTLSGLMMWMLGRMPQTGDRMVWEHWRLEIVDLDGQRIDKVLASKISTEGGGSTIEQER</sequence>
<dbReference type="SMART" id="SM01091">
    <property type="entry name" value="CorC_HlyC"/>
    <property type="match status" value="1"/>
</dbReference>
<reference evidence="13 14" key="1">
    <citation type="submission" date="2018-12" db="EMBL/GenBank/DDBJ databases">
        <authorList>
            <person name="Lunina O.N."/>
            <person name="Grouzdev D.S."/>
            <person name="Gorlenko V.M."/>
            <person name="Savvichev A.S."/>
        </authorList>
    </citation>
    <scope>NUCLEOTIDE SEQUENCE [LARGE SCALE GENOMIC DNA]</scope>
    <source>
        <strain evidence="13 14">BrKhr-17</strain>
    </source>
</reference>
<evidence type="ECO:0000256" key="1">
    <source>
        <dbReference type="ARBA" id="ARBA00004651"/>
    </source>
</evidence>
<keyword evidence="4" id="KW-0677">Repeat</keyword>
<feature type="domain" description="CNNM transmembrane" evidence="12">
    <location>
        <begin position="1"/>
        <end position="196"/>
    </location>
</feature>
<evidence type="ECO:0000259" key="12">
    <source>
        <dbReference type="PROSITE" id="PS51846"/>
    </source>
</evidence>
<proteinExistence type="predicted"/>
<dbReference type="PANTHER" id="PTHR43099:SF5">
    <property type="entry name" value="HLYC_CORC FAMILY TRANSPORTER"/>
    <property type="match status" value="1"/>
</dbReference>
<dbReference type="SUPFAM" id="SSF56176">
    <property type="entry name" value="FAD-binding/transporter-associated domain-like"/>
    <property type="match status" value="1"/>
</dbReference>
<evidence type="ECO:0000256" key="5">
    <source>
        <dbReference type="ARBA" id="ARBA00022989"/>
    </source>
</evidence>
<dbReference type="Pfam" id="PF01595">
    <property type="entry name" value="CNNM"/>
    <property type="match status" value="1"/>
</dbReference>
<keyword evidence="5 9" id="KW-1133">Transmembrane helix</keyword>
<dbReference type="InterPro" id="IPR002550">
    <property type="entry name" value="CNNM"/>
</dbReference>
<evidence type="ECO:0000256" key="10">
    <source>
        <dbReference type="SAM" id="Phobius"/>
    </source>
</evidence>
<dbReference type="RefSeq" id="WP_011890951.1">
    <property type="nucleotide sequence ID" value="NZ_RXYK01000002.1"/>
</dbReference>
<dbReference type="InterPro" id="IPR046342">
    <property type="entry name" value="CBS_dom_sf"/>
</dbReference>
<evidence type="ECO:0000259" key="11">
    <source>
        <dbReference type="PROSITE" id="PS51371"/>
    </source>
</evidence>
<dbReference type="Pfam" id="PF03471">
    <property type="entry name" value="CorC_HlyC"/>
    <property type="match status" value="1"/>
</dbReference>
<dbReference type="InterPro" id="IPR016169">
    <property type="entry name" value="FAD-bd_PCMH_sub2"/>
</dbReference>
<organism evidence="13 14">
    <name type="scientific">Chlorobium phaeovibrioides</name>
    <dbReference type="NCBI Taxonomy" id="1094"/>
    <lineage>
        <taxon>Bacteria</taxon>
        <taxon>Pseudomonadati</taxon>
        <taxon>Chlorobiota</taxon>
        <taxon>Chlorobiia</taxon>
        <taxon>Chlorobiales</taxon>
        <taxon>Chlorobiaceae</taxon>
        <taxon>Chlorobium/Pelodictyon group</taxon>
        <taxon>Chlorobium</taxon>
    </lineage>
</organism>
<dbReference type="Pfam" id="PF00571">
    <property type="entry name" value="CBS"/>
    <property type="match status" value="1"/>
</dbReference>
<evidence type="ECO:0000313" key="14">
    <source>
        <dbReference type="Proteomes" id="UP000279908"/>
    </source>
</evidence>
<name>A0A432AVZ3_CHLPH</name>
<dbReference type="PROSITE" id="PS51846">
    <property type="entry name" value="CNNM"/>
    <property type="match status" value="1"/>
</dbReference>
<keyword evidence="2" id="KW-1003">Cell membrane</keyword>
<dbReference type="CDD" id="cd04590">
    <property type="entry name" value="CBS_pair_CorC_HlyC_assoc"/>
    <property type="match status" value="1"/>
</dbReference>
<comment type="caution">
    <text evidence="13">The sequence shown here is derived from an EMBL/GenBank/DDBJ whole genome shotgun (WGS) entry which is preliminary data.</text>
</comment>
<dbReference type="InterPro" id="IPR005170">
    <property type="entry name" value="Transptr-assoc_dom"/>
</dbReference>
<evidence type="ECO:0000256" key="7">
    <source>
        <dbReference type="ARBA" id="ARBA00023136"/>
    </source>
</evidence>
<dbReference type="Gene3D" id="3.30.465.10">
    <property type="match status" value="1"/>
</dbReference>
<dbReference type="InterPro" id="IPR051676">
    <property type="entry name" value="UPF0053_domain"/>
</dbReference>
<dbReference type="InterPro" id="IPR036318">
    <property type="entry name" value="FAD-bd_PCMH-like_sf"/>
</dbReference>
<dbReference type="PANTHER" id="PTHR43099">
    <property type="entry name" value="UPF0053 PROTEIN YRKA"/>
    <property type="match status" value="1"/>
</dbReference>
<keyword evidence="6 8" id="KW-0129">CBS domain</keyword>